<reference evidence="2" key="1">
    <citation type="journal article" date="2019" name="Int. J. Syst. Evol. Microbiol.">
        <title>The Global Catalogue of Microorganisms (GCM) 10K type strain sequencing project: providing services to taxonomists for standard genome sequencing and annotation.</title>
        <authorList>
            <consortium name="The Broad Institute Genomics Platform"/>
            <consortium name="The Broad Institute Genome Sequencing Center for Infectious Disease"/>
            <person name="Wu L."/>
            <person name="Ma J."/>
        </authorList>
    </citation>
    <scope>NUCLEOTIDE SEQUENCE [LARGE SCALE GENOMIC DNA]</scope>
    <source>
        <strain evidence="2">KACC 11904</strain>
    </source>
</reference>
<accession>A0ABW0KH19</accession>
<name>A0ABW0KH19_9BACL</name>
<dbReference type="RefSeq" id="WP_270880637.1">
    <property type="nucleotide sequence ID" value="NZ_JAQFVF010000034.1"/>
</dbReference>
<proteinExistence type="predicted"/>
<dbReference type="Proteomes" id="UP001596044">
    <property type="component" value="Unassembled WGS sequence"/>
</dbReference>
<sequence length="91" mass="10359">MAYQKFHEVASQPVPSPLFIPPAPLPSTAVMIPGIKYWIPNLPMATYGTNPQISVYGQPFPPQLQQLPSYPPYYQTPPQMVTTPWWQMFQP</sequence>
<organism evidence="1 2">
    <name type="scientific">Paenibacillus aestuarii</name>
    <dbReference type="NCBI Taxonomy" id="516965"/>
    <lineage>
        <taxon>Bacteria</taxon>
        <taxon>Bacillati</taxon>
        <taxon>Bacillota</taxon>
        <taxon>Bacilli</taxon>
        <taxon>Bacillales</taxon>
        <taxon>Paenibacillaceae</taxon>
        <taxon>Paenibacillus</taxon>
    </lineage>
</organism>
<dbReference type="EMBL" id="JBHSMJ010000051">
    <property type="protein sequence ID" value="MFC5452382.1"/>
    <property type="molecule type" value="Genomic_DNA"/>
</dbReference>
<gene>
    <name evidence="1" type="ORF">ACFPOG_29665</name>
</gene>
<keyword evidence="2" id="KW-1185">Reference proteome</keyword>
<evidence type="ECO:0008006" key="3">
    <source>
        <dbReference type="Google" id="ProtNLM"/>
    </source>
</evidence>
<comment type="caution">
    <text evidence="1">The sequence shown here is derived from an EMBL/GenBank/DDBJ whole genome shotgun (WGS) entry which is preliminary data.</text>
</comment>
<protein>
    <recommendedName>
        <fullName evidence="3">Spore coat protein</fullName>
    </recommendedName>
</protein>
<evidence type="ECO:0000313" key="2">
    <source>
        <dbReference type="Proteomes" id="UP001596044"/>
    </source>
</evidence>
<evidence type="ECO:0000313" key="1">
    <source>
        <dbReference type="EMBL" id="MFC5452382.1"/>
    </source>
</evidence>